<dbReference type="Proteomes" id="UP000605986">
    <property type="component" value="Unassembled WGS sequence"/>
</dbReference>
<organism evidence="1 2">
    <name type="scientific">Fusarium austroafricanum</name>
    <dbReference type="NCBI Taxonomy" id="2364996"/>
    <lineage>
        <taxon>Eukaryota</taxon>
        <taxon>Fungi</taxon>
        <taxon>Dikarya</taxon>
        <taxon>Ascomycota</taxon>
        <taxon>Pezizomycotina</taxon>
        <taxon>Sordariomycetes</taxon>
        <taxon>Hypocreomycetidae</taxon>
        <taxon>Hypocreales</taxon>
        <taxon>Nectriaceae</taxon>
        <taxon>Fusarium</taxon>
        <taxon>Fusarium concolor species complex</taxon>
    </lineage>
</organism>
<proteinExistence type="predicted"/>
<reference evidence="1" key="1">
    <citation type="submission" date="2020-01" db="EMBL/GenBank/DDBJ databases">
        <title>Identification and distribution of gene clusters putatively required for synthesis of sphingolipid metabolism inhibitors in phylogenetically diverse species of the filamentous fungus Fusarium.</title>
        <authorList>
            <person name="Kim H.-S."/>
            <person name="Busman M."/>
            <person name="Brown D.W."/>
            <person name="Divon H."/>
            <person name="Uhlig S."/>
            <person name="Proctor R.H."/>
        </authorList>
    </citation>
    <scope>NUCLEOTIDE SEQUENCE</scope>
    <source>
        <strain evidence="1">NRRL 53441</strain>
    </source>
</reference>
<comment type="caution">
    <text evidence="1">The sequence shown here is derived from an EMBL/GenBank/DDBJ whole genome shotgun (WGS) entry which is preliminary data.</text>
</comment>
<dbReference type="EMBL" id="JAADJG010000375">
    <property type="protein sequence ID" value="KAF4447802.1"/>
    <property type="molecule type" value="Genomic_DNA"/>
</dbReference>
<dbReference type="AlphaFoldDB" id="A0A8H4KAR9"/>
<dbReference type="OrthoDB" id="5402033at2759"/>
<evidence type="ECO:0000313" key="1">
    <source>
        <dbReference type="EMBL" id="KAF4447802.1"/>
    </source>
</evidence>
<accession>A0A8H4KAR9</accession>
<evidence type="ECO:0000313" key="2">
    <source>
        <dbReference type="Proteomes" id="UP000605986"/>
    </source>
</evidence>
<sequence length="221" mass="25593">MLHPEAPYEFDTCTLHCDLTDESSTGRGGPFRHEFFFLPGATAEEFHAHYLGEMKARGTIWRQIRKVNRAINLKKQESGITTSGTKAMQLIFDSDYDQESTGNSQLPGFVWPKNDRNCDYVSYRGWFFMYHDADTDCQGDKSEKRAISLVTFDHIPMLRAEDKAPESDPMERPIYSRPIPVKHKYVELSLGGWMESRVRKHWEDESNEATCEARKPGWTSW</sequence>
<gene>
    <name evidence="1" type="ORF">F53441_8706</name>
</gene>
<protein>
    <submittedName>
        <fullName evidence="1">Uncharacterized protein</fullName>
    </submittedName>
</protein>
<name>A0A8H4KAR9_9HYPO</name>
<keyword evidence="2" id="KW-1185">Reference proteome</keyword>